<dbReference type="SUPFAM" id="SSF53067">
    <property type="entry name" value="Actin-like ATPase domain"/>
    <property type="match status" value="1"/>
</dbReference>
<sequence>MIVLGLIGRPDVPLCHDAAACLVIDGKVIGALEQERVSRRRYAPGEGPEGAVRALLDSHGVHPSEVDAIGYAWAEDSEKVLATETDIPCGVHVTDRLTETILPTLAGELGTREIIFFDHHLCHAAQAYYLNSCAKADVLVADGWGGDGSTSLFHVDNGRFRLLERYDKCWSLGMMYGAAAVYARLGWFGAGKFMGLSSYGRTSDMRFMSFDPVDASFRLDPRLRGSLAAGRDWDRLGEQWLEAYEASVFPYTPSSANPFDYAPFAADVQSTVEDLGLGIARRLRSLSGEDTLLLSGGVALNAHLNRRIALESGYSRVLGTVAPNDGGTVFGAAMLAEALLGKAPAPLPADEPPPIFFGPPVSTAMIETALDGQGVTARALEPEELRATAVRSLEQGQVVAWFEGRNEFGPRALGARSLLASPRSRTTLDRLNRIKGRESWRPAALSLTGDGFGKLGMEPPVSGLSDYMLCMHMVGQGECERAVAGVHVDRTTRGQYVAEDSEFGALLSAVGEASGLPALINTSLNIKGEPMVLTPDQAVGLMAKSPDVDLLVMPPYAVSRS</sequence>
<dbReference type="EMBL" id="CP007155">
    <property type="protein sequence ID" value="AHH97438.1"/>
    <property type="molecule type" value="Genomic_DNA"/>
</dbReference>
<dbReference type="AlphaFoldDB" id="W5W8H6"/>
<evidence type="ECO:0000313" key="5">
    <source>
        <dbReference type="Proteomes" id="UP000019225"/>
    </source>
</evidence>
<dbReference type="InterPro" id="IPR003696">
    <property type="entry name" value="Carbtransf_dom"/>
</dbReference>
<dbReference type="RefSeq" id="WP_025357519.1">
    <property type="nucleotide sequence ID" value="NZ_CP007155.1"/>
</dbReference>
<protein>
    <recommendedName>
        <fullName evidence="6">Carbamoyltransferase</fullName>
    </recommendedName>
</protein>
<dbReference type="OrthoDB" id="9780777at2"/>
<dbReference type="Gene3D" id="3.90.870.20">
    <property type="entry name" value="Carbamoyltransferase, C-terminal domain"/>
    <property type="match status" value="1"/>
</dbReference>
<dbReference type="InterPro" id="IPR031730">
    <property type="entry name" value="Carbam_trans_C"/>
</dbReference>
<dbReference type="Pfam" id="PF02543">
    <property type="entry name" value="Carbam_trans_N"/>
    <property type="match status" value="1"/>
</dbReference>
<dbReference type="InterPro" id="IPR043129">
    <property type="entry name" value="ATPase_NBD"/>
</dbReference>
<keyword evidence="5" id="KW-1185">Reference proteome</keyword>
<dbReference type="PANTHER" id="PTHR34847:SF1">
    <property type="entry name" value="NODULATION PROTEIN U"/>
    <property type="match status" value="1"/>
</dbReference>
<evidence type="ECO:0000259" key="2">
    <source>
        <dbReference type="Pfam" id="PF02543"/>
    </source>
</evidence>
<dbReference type="Proteomes" id="UP000019225">
    <property type="component" value="Chromosome"/>
</dbReference>
<gene>
    <name evidence="4" type="ORF">KALB_4074</name>
</gene>
<dbReference type="CDD" id="cd24098">
    <property type="entry name" value="ASKHA_NBD_TobZ_N"/>
    <property type="match status" value="1"/>
</dbReference>
<comment type="similarity">
    <text evidence="1">Belongs to the NodU/CmcH family.</text>
</comment>
<feature type="domain" description="Carbamoyltransferase" evidence="2">
    <location>
        <begin position="112"/>
        <end position="334"/>
    </location>
</feature>
<evidence type="ECO:0000256" key="1">
    <source>
        <dbReference type="ARBA" id="ARBA00006129"/>
    </source>
</evidence>
<dbReference type="Pfam" id="PF16861">
    <property type="entry name" value="Carbam_trans_C"/>
    <property type="match status" value="1"/>
</dbReference>
<name>W5W8H6_9PSEU</name>
<dbReference type="HOGENOM" id="CLU_014411_2_0_11"/>
<reference evidence="4 5" key="1">
    <citation type="journal article" date="2014" name="BMC Genomics">
        <title>Complete genome sequence of producer of the glycopeptide antibiotic Aculeximycin Kutzneria albida DSM 43870T, a representative of minor genus of Pseudonocardiaceae.</title>
        <authorList>
            <person name="Rebets Y."/>
            <person name="Tokovenko B."/>
            <person name="Lushchyk I."/>
            <person name="Ruckert C."/>
            <person name="Zaburannyi N."/>
            <person name="Bechthold A."/>
            <person name="Kalinowski J."/>
            <person name="Luzhetskyy A."/>
        </authorList>
    </citation>
    <scope>NUCLEOTIDE SEQUENCE [LARGE SCALE GENOMIC DNA]</scope>
    <source>
        <strain evidence="4">DSM 43870</strain>
    </source>
</reference>
<dbReference type="PANTHER" id="PTHR34847">
    <property type="entry name" value="NODULATION PROTEIN U"/>
    <property type="match status" value="1"/>
</dbReference>
<organism evidence="4 5">
    <name type="scientific">Kutzneria albida DSM 43870</name>
    <dbReference type="NCBI Taxonomy" id="1449976"/>
    <lineage>
        <taxon>Bacteria</taxon>
        <taxon>Bacillati</taxon>
        <taxon>Actinomycetota</taxon>
        <taxon>Actinomycetes</taxon>
        <taxon>Pseudonocardiales</taxon>
        <taxon>Pseudonocardiaceae</taxon>
        <taxon>Kutzneria</taxon>
    </lineage>
</organism>
<dbReference type="STRING" id="1449976.KALB_4074"/>
<dbReference type="InterPro" id="IPR051338">
    <property type="entry name" value="NodU/CmcH_Carbamoyltrnsfr"/>
</dbReference>
<evidence type="ECO:0000259" key="3">
    <source>
        <dbReference type="Pfam" id="PF16861"/>
    </source>
</evidence>
<dbReference type="eggNOG" id="COG2192">
    <property type="taxonomic scope" value="Bacteria"/>
</dbReference>
<dbReference type="GO" id="GO:0003824">
    <property type="term" value="F:catalytic activity"/>
    <property type="evidence" value="ECO:0007669"/>
    <property type="project" value="InterPro"/>
</dbReference>
<feature type="domain" description="Carbamoyltransferase C-terminal" evidence="3">
    <location>
        <begin position="391"/>
        <end position="559"/>
    </location>
</feature>
<dbReference type="InterPro" id="IPR038152">
    <property type="entry name" value="Carbam_trans_C_sf"/>
</dbReference>
<accession>W5W8H6</accession>
<evidence type="ECO:0008006" key="6">
    <source>
        <dbReference type="Google" id="ProtNLM"/>
    </source>
</evidence>
<dbReference type="PATRIC" id="fig|1449976.3.peg.4106"/>
<dbReference type="Gene3D" id="3.30.420.40">
    <property type="match status" value="2"/>
</dbReference>
<dbReference type="KEGG" id="kal:KALB_4074"/>
<evidence type="ECO:0000313" key="4">
    <source>
        <dbReference type="EMBL" id="AHH97438.1"/>
    </source>
</evidence>
<proteinExistence type="inferred from homology"/>